<dbReference type="GO" id="GO:0005829">
    <property type="term" value="C:cytosol"/>
    <property type="evidence" value="ECO:0007669"/>
    <property type="project" value="TreeGrafter"/>
</dbReference>
<dbReference type="CDD" id="cd00093">
    <property type="entry name" value="HTH_XRE"/>
    <property type="match status" value="1"/>
</dbReference>
<dbReference type="PANTHER" id="PTHR46797:SF10">
    <property type="entry name" value="BLR1115 PROTEIN"/>
    <property type="match status" value="1"/>
</dbReference>
<evidence type="ECO:0000313" key="3">
    <source>
        <dbReference type="EMBL" id="EZH72435.1"/>
    </source>
</evidence>
<dbReference type="GO" id="GO:0003700">
    <property type="term" value="F:DNA-binding transcription factor activity"/>
    <property type="evidence" value="ECO:0007669"/>
    <property type="project" value="TreeGrafter"/>
</dbReference>
<keyword evidence="1" id="KW-0238">DNA-binding</keyword>
<evidence type="ECO:0000256" key="1">
    <source>
        <dbReference type="ARBA" id="ARBA00023125"/>
    </source>
</evidence>
<dbReference type="STRING" id="1317122.ATO12_23580"/>
<dbReference type="Gene3D" id="1.10.260.40">
    <property type="entry name" value="lambda repressor-like DNA-binding domains"/>
    <property type="match status" value="1"/>
</dbReference>
<dbReference type="GO" id="GO:0003677">
    <property type="term" value="F:DNA binding"/>
    <property type="evidence" value="ECO:0007669"/>
    <property type="project" value="UniProtKB-KW"/>
</dbReference>
<organism evidence="3 4">
    <name type="scientific">Aquimarina atlantica</name>
    <dbReference type="NCBI Taxonomy" id="1317122"/>
    <lineage>
        <taxon>Bacteria</taxon>
        <taxon>Pseudomonadati</taxon>
        <taxon>Bacteroidota</taxon>
        <taxon>Flavobacteriia</taxon>
        <taxon>Flavobacteriales</taxon>
        <taxon>Flavobacteriaceae</taxon>
        <taxon>Aquimarina</taxon>
    </lineage>
</organism>
<dbReference type="OrthoDB" id="1357763at2"/>
<dbReference type="InterPro" id="IPR050807">
    <property type="entry name" value="TransReg_Diox_bact_type"/>
</dbReference>
<dbReference type="PROSITE" id="PS50943">
    <property type="entry name" value="HTH_CROC1"/>
    <property type="match status" value="1"/>
</dbReference>
<dbReference type="InterPro" id="IPR010982">
    <property type="entry name" value="Lambda_DNA-bd_dom_sf"/>
</dbReference>
<dbReference type="EMBL" id="AQRA01000008">
    <property type="protein sequence ID" value="EZH72435.1"/>
    <property type="molecule type" value="Genomic_DNA"/>
</dbReference>
<sequence length="74" mass="8511">MAKDDKFKEALGNRLRSLRLDAGLTLVELAEKSGVSYRTIIDIEKADTRPSVEVIRLLCNVLEYPLSDFFKFKY</sequence>
<dbReference type="SUPFAM" id="SSF47413">
    <property type="entry name" value="lambda repressor-like DNA-binding domains"/>
    <property type="match status" value="1"/>
</dbReference>
<dbReference type="PANTHER" id="PTHR46797">
    <property type="entry name" value="HTH-TYPE TRANSCRIPTIONAL REGULATOR"/>
    <property type="match status" value="1"/>
</dbReference>
<accession>A0A023BQT6</accession>
<dbReference type="Proteomes" id="UP000023541">
    <property type="component" value="Unassembled WGS sequence"/>
</dbReference>
<protein>
    <recommendedName>
        <fullName evidence="2">HTH cro/C1-type domain-containing protein</fullName>
    </recommendedName>
</protein>
<reference evidence="3 4" key="1">
    <citation type="submission" date="2014-04" db="EMBL/GenBank/DDBJ databases">
        <title>Aquimarina sp. 22II-S11-z7 Genome Sequencing.</title>
        <authorList>
            <person name="Lai Q."/>
        </authorList>
    </citation>
    <scope>NUCLEOTIDE SEQUENCE [LARGE SCALE GENOMIC DNA]</scope>
    <source>
        <strain evidence="3 4">22II-S11-z7</strain>
    </source>
</reference>
<dbReference type="InterPro" id="IPR001387">
    <property type="entry name" value="Cro/C1-type_HTH"/>
</dbReference>
<name>A0A023BQT6_9FLAO</name>
<dbReference type="SMART" id="SM00530">
    <property type="entry name" value="HTH_XRE"/>
    <property type="match status" value="1"/>
</dbReference>
<dbReference type="AlphaFoldDB" id="A0A023BQT6"/>
<dbReference type="Pfam" id="PF01381">
    <property type="entry name" value="HTH_3"/>
    <property type="match status" value="1"/>
</dbReference>
<evidence type="ECO:0000259" key="2">
    <source>
        <dbReference type="PROSITE" id="PS50943"/>
    </source>
</evidence>
<feature type="domain" description="HTH cro/C1-type" evidence="2">
    <location>
        <begin position="15"/>
        <end position="69"/>
    </location>
</feature>
<keyword evidence="4" id="KW-1185">Reference proteome</keyword>
<dbReference type="eggNOG" id="ENOG5032H5D">
    <property type="taxonomic scope" value="Bacteria"/>
</dbReference>
<proteinExistence type="predicted"/>
<dbReference type="RefSeq" id="WP_051575949.1">
    <property type="nucleotide sequence ID" value="NZ_AQRA01000008.1"/>
</dbReference>
<comment type="caution">
    <text evidence="3">The sequence shown here is derived from an EMBL/GenBank/DDBJ whole genome shotgun (WGS) entry which is preliminary data.</text>
</comment>
<evidence type="ECO:0000313" key="4">
    <source>
        <dbReference type="Proteomes" id="UP000023541"/>
    </source>
</evidence>
<gene>
    <name evidence="3" type="ORF">ATO12_23580</name>
</gene>